<evidence type="ECO:0000313" key="9">
    <source>
        <dbReference type="Proteomes" id="UP000308768"/>
    </source>
</evidence>
<dbReference type="InterPro" id="IPR023631">
    <property type="entry name" value="Amidase_dom"/>
</dbReference>
<dbReference type="OrthoDB" id="6428749at2759"/>
<dbReference type="Pfam" id="PF01425">
    <property type="entry name" value="Amidase"/>
    <property type="match status" value="1"/>
</dbReference>
<feature type="domain" description="Amidase" evidence="7">
    <location>
        <begin position="73"/>
        <end position="525"/>
    </location>
</feature>
<dbReference type="AlphaFoldDB" id="A0A4U0XMM6"/>
<evidence type="ECO:0000313" key="8">
    <source>
        <dbReference type="EMBL" id="TKA77576.1"/>
    </source>
</evidence>
<evidence type="ECO:0000259" key="7">
    <source>
        <dbReference type="Pfam" id="PF01425"/>
    </source>
</evidence>
<dbReference type="InterPro" id="IPR036928">
    <property type="entry name" value="AS_sf"/>
</dbReference>
<dbReference type="EC" id="3.5.1.4" evidence="3"/>
<dbReference type="SUPFAM" id="SSF75304">
    <property type="entry name" value="Amidase signature (AS) enzymes"/>
    <property type="match status" value="1"/>
</dbReference>
<dbReference type="PANTHER" id="PTHR46072:SF4">
    <property type="entry name" value="AMIDASE C550.07-RELATED"/>
    <property type="match status" value="1"/>
</dbReference>
<evidence type="ECO:0000256" key="1">
    <source>
        <dbReference type="ARBA" id="ARBA00001311"/>
    </source>
</evidence>
<organism evidence="8 9">
    <name type="scientific">Cryomyces minteri</name>
    <dbReference type="NCBI Taxonomy" id="331657"/>
    <lineage>
        <taxon>Eukaryota</taxon>
        <taxon>Fungi</taxon>
        <taxon>Dikarya</taxon>
        <taxon>Ascomycota</taxon>
        <taxon>Pezizomycotina</taxon>
        <taxon>Dothideomycetes</taxon>
        <taxon>Dothideomycetes incertae sedis</taxon>
        <taxon>Cryomyces</taxon>
    </lineage>
</organism>
<comment type="catalytic activity">
    <reaction evidence="1">
        <text>a monocarboxylic acid amide + H2O = a monocarboxylate + NH4(+)</text>
        <dbReference type="Rhea" id="RHEA:12020"/>
        <dbReference type="ChEBI" id="CHEBI:15377"/>
        <dbReference type="ChEBI" id="CHEBI:28938"/>
        <dbReference type="ChEBI" id="CHEBI:35757"/>
        <dbReference type="ChEBI" id="CHEBI:83628"/>
        <dbReference type="EC" id="3.5.1.4"/>
    </reaction>
</comment>
<dbReference type="PROSITE" id="PS00571">
    <property type="entry name" value="AMIDASES"/>
    <property type="match status" value="1"/>
</dbReference>
<proteinExistence type="inferred from homology"/>
<accession>A0A4U0XMM6</accession>
<sequence length="544" mass="59900">MSALPGKPTWQSTCQTLRAHRDATFAALSPPLPLVPPPDELPLNVSAIPQELLTRAELQITESAPEELVGRMATNCITELLPSRALKRAEELDAYHATHSAPIGPLHGLPISVKEHIGMAGLDLNAGFVSWVGRIAPEDAHILQMLHRAGAVFHARTTQPQTLMHLETSSNLYGATLNPFNRLLTSGGSSGGEGALLAMRGSCLGIGTDIGGSIRSPAANCGVYGLRPTSYRLPVGGLSATMGGQEQIVGVIGPLSVSLDGVRLFMKTLIDARPWLAEPVLVPIPWRDEESYLQKDGKTRLKIGVMWDDGVVKPHPPVLGALREVVGKLHGVEGVEMVDWKPYKHDLGWEIIAGLYFGDGAAEETEAIDASGEPWRPLSNFIIKENPHLKHHLIADVWRKTLERDVYRMEYARVWTETGDIDEETDEFTGEGCVDVILCPVGPGAAPPLDCARYWGYTSQWNVLDYPALVFPVTKCDPEVDVREEGYTPRNKDDEFNYELYEPEKYRDAPVSLQLVGRRYEEEKIIEALKFIKERAGLPFVKFV</sequence>
<dbReference type="Proteomes" id="UP000308768">
    <property type="component" value="Unassembled WGS sequence"/>
</dbReference>
<feature type="active site" description="Charge relay system" evidence="5">
    <location>
        <position position="114"/>
    </location>
</feature>
<reference evidence="8 9" key="1">
    <citation type="submission" date="2017-03" db="EMBL/GenBank/DDBJ databases">
        <title>Genomes of endolithic fungi from Antarctica.</title>
        <authorList>
            <person name="Coleine C."/>
            <person name="Masonjones S."/>
            <person name="Stajich J.E."/>
        </authorList>
    </citation>
    <scope>NUCLEOTIDE SEQUENCE [LARGE SCALE GENOMIC DNA]</scope>
    <source>
        <strain evidence="8 9">CCFEE 5187</strain>
    </source>
</reference>
<dbReference type="STRING" id="331657.A0A4U0XMM6"/>
<evidence type="ECO:0000256" key="3">
    <source>
        <dbReference type="ARBA" id="ARBA00012922"/>
    </source>
</evidence>
<comment type="similarity">
    <text evidence="2">Belongs to the amidase family.</text>
</comment>
<dbReference type="GO" id="GO:0004040">
    <property type="term" value="F:amidase activity"/>
    <property type="evidence" value="ECO:0007669"/>
    <property type="project" value="UniProtKB-EC"/>
</dbReference>
<feature type="active site" description="Acyl-ester intermediate" evidence="5">
    <location>
        <position position="213"/>
    </location>
</feature>
<dbReference type="EMBL" id="NAJN01000182">
    <property type="protein sequence ID" value="TKA77576.1"/>
    <property type="molecule type" value="Genomic_DNA"/>
</dbReference>
<protein>
    <recommendedName>
        <fullName evidence="3">amidase</fullName>
        <ecNumber evidence="3">3.5.1.4</ecNumber>
    </recommendedName>
</protein>
<name>A0A4U0XMM6_9PEZI</name>
<feature type="binding site" evidence="6">
    <location>
        <begin position="210"/>
        <end position="213"/>
    </location>
    <ligand>
        <name>substrate</name>
    </ligand>
</feature>
<evidence type="ECO:0000256" key="5">
    <source>
        <dbReference type="PIRSR" id="PIRSR001221-1"/>
    </source>
</evidence>
<evidence type="ECO:0000256" key="6">
    <source>
        <dbReference type="PIRSR" id="PIRSR001221-2"/>
    </source>
</evidence>
<dbReference type="InterPro" id="IPR020556">
    <property type="entry name" value="Amidase_CS"/>
</dbReference>
<gene>
    <name evidence="8" type="ORF">B0A49_02830</name>
</gene>
<feature type="active site" description="Charge relay system" evidence="5">
    <location>
        <position position="189"/>
    </location>
</feature>
<dbReference type="PIRSF" id="PIRSF001221">
    <property type="entry name" value="Amidase_fungi"/>
    <property type="match status" value="1"/>
</dbReference>
<dbReference type="Gene3D" id="3.90.1300.10">
    <property type="entry name" value="Amidase signature (AS) domain"/>
    <property type="match status" value="1"/>
</dbReference>
<feature type="binding site" evidence="6">
    <location>
        <position position="189"/>
    </location>
    <ligand>
        <name>substrate</name>
    </ligand>
</feature>
<keyword evidence="9" id="KW-1185">Reference proteome</keyword>
<feature type="binding site" evidence="6">
    <location>
        <position position="163"/>
    </location>
    <ligand>
        <name>substrate</name>
    </ligand>
</feature>
<evidence type="ECO:0000256" key="2">
    <source>
        <dbReference type="ARBA" id="ARBA00009199"/>
    </source>
</evidence>
<comment type="caution">
    <text evidence="8">The sequence shown here is derived from an EMBL/GenBank/DDBJ whole genome shotgun (WGS) entry which is preliminary data.</text>
</comment>
<dbReference type="PANTHER" id="PTHR46072">
    <property type="entry name" value="AMIDASE-RELATED-RELATED"/>
    <property type="match status" value="1"/>
</dbReference>
<evidence type="ECO:0000256" key="4">
    <source>
        <dbReference type="ARBA" id="ARBA00022801"/>
    </source>
</evidence>
<keyword evidence="4" id="KW-0378">Hydrolase</keyword>